<dbReference type="GO" id="GO:0006310">
    <property type="term" value="P:DNA recombination"/>
    <property type="evidence" value="ECO:0007669"/>
    <property type="project" value="InterPro"/>
</dbReference>
<dbReference type="GO" id="GO:0006281">
    <property type="term" value="P:DNA repair"/>
    <property type="evidence" value="ECO:0007669"/>
    <property type="project" value="InterPro"/>
</dbReference>
<dbReference type="InterPro" id="IPR050191">
    <property type="entry name" value="ATP-dep_DNA_ligase"/>
</dbReference>
<feature type="region of interest" description="Disordered" evidence="3">
    <location>
        <begin position="452"/>
        <end position="479"/>
    </location>
</feature>
<proteinExistence type="inferred from homology"/>
<keyword evidence="2 5" id="KW-0436">Ligase</keyword>
<organism evidence="5 6">
    <name type="scientific">Saccharothrix variisporea</name>
    <dbReference type="NCBI Taxonomy" id="543527"/>
    <lineage>
        <taxon>Bacteria</taxon>
        <taxon>Bacillati</taxon>
        <taxon>Actinomycetota</taxon>
        <taxon>Actinomycetes</taxon>
        <taxon>Pseudonocardiales</taxon>
        <taxon>Pseudonocardiaceae</taxon>
        <taxon>Saccharothrix</taxon>
    </lineage>
</organism>
<dbReference type="GO" id="GO:0003910">
    <property type="term" value="F:DNA ligase (ATP) activity"/>
    <property type="evidence" value="ECO:0007669"/>
    <property type="project" value="InterPro"/>
</dbReference>
<gene>
    <name evidence="5" type="ORF">DFJ66_2677</name>
</gene>
<name>A0A495XD38_9PSEU</name>
<reference evidence="5 6" key="1">
    <citation type="submission" date="2018-10" db="EMBL/GenBank/DDBJ databases">
        <title>Sequencing the genomes of 1000 actinobacteria strains.</title>
        <authorList>
            <person name="Klenk H.-P."/>
        </authorList>
    </citation>
    <scope>NUCLEOTIDE SEQUENCE [LARGE SCALE GENOMIC DNA]</scope>
    <source>
        <strain evidence="5 6">DSM 43911</strain>
    </source>
</reference>
<dbReference type="PANTHER" id="PTHR45674:SF4">
    <property type="entry name" value="DNA LIGASE 1"/>
    <property type="match status" value="1"/>
</dbReference>
<dbReference type="Proteomes" id="UP000272729">
    <property type="component" value="Unassembled WGS sequence"/>
</dbReference>
<dbReference type="Gene3D" id="3.30.470.30">
    <property type="entry name" value="DNA ligase/mRNA capping enzyme"/>
    <property type="match status" value="1"/>
</dbReference>
<evidence type="ECO:0000259" key="4">
    <source>
        <dbReference type="PROSITE" id="PS50160"/>
    </source>
</evidence>
<dbReference type="OrthoDB" id="9770771at2"/>
<protein>
    <submittedName>
        <fullName evidence="5">ATP dependent DNA ligase-like protein</fullName>
    </submittedName>
</protein>
<dbReference type="PANTHER" id="PTHR45674">
    <property type="entry name" value="DNA LIGASE 1/3 FAMILY MEMBER"/>
    <property type="match status" value="1"/>
</dbReference>
<feature type="region of interest" description="Disordered" evidence="3">
    <location>
        <begin position="219"/>
        <end position="391"/>
    </location>
</feature>
<evidence type="ECO:0000313" key="6">
    <source>
        <dbReference type="Proteomes" id="UP000272729"/>
    </source>
</evidence>
<feature type="domain" description="ATP-dependent DNA ligase family profile" evidence="4">
    <location>
        <begin position="97"/>
        <end position="226"/>
    </location>
</feature>
<evidence type="ECO:0000256" key="1">
    <source>
        <dbReference type="ARBA" id="ARBA00007572"/>
    </source>
</evidence>
<dbReference type="AlphaFoldDB" id="A0A495XD38"/>
<evidence type="ECO:0000313" key="5">
    <source>
        <dbReference type="EMBL" id="RKT69448.1"/>
    </source>
</evidence>
<dbReference type="PROSITE" id="PS50160">
    <property type="entry name" value="DNA_LIGASE_A3"/>
    <property type="match status" value="1"/>
</dbReference>
<dbReference type="Pfam" id="PF01068">
    <property type="entry name" value="DNA_ligase_A_M"/>
    <property type="match status" value="1"/>
</dbReference>
<dbReference type="EMBL" id="RBXR01000001">
    <property type="protein sequence ID" value="RKT69448.1"/>
    <property type="molecule type" value="Genomic_DNA"/>
</dbReference>
<keyword evidence="6" id="KW-1185">Reference proteome</keyword>
<accession>A0A495XD38</accession>
<feature type="compositionally biased region" description="Low complexity" evidence="3">
    <location>
        <begin position="314"/>
        <end position="327"/>
    </location>
</feature>
<comment type="similarity">
    <text evidence="1">Belongs to the ATP-dependent DNA ligase family.</text>
</comment>
<feature type="compositionally biased region" description="Pro residues" evidence="3">
    <location>
        <begin position="350"/>
        <end position="359"/>
    </location>
</feature>
<dbReference type="InterPro" id="IPR012310">
    <property type="entry name" value="DNA_ligase_ATP-dep_cent"/>
</dbReference>
<evidence type="ECO:0000256" key="2">
    <source>
        <dbReference type="ARBA" id="ARBA00022598"/>
    </source>
</evidence>
<dbReference type="Gene3D" id="3.30.1490.70">
    <property type="match status" value="1"/>
</dbReference>
<dbReference type="GO" id="GO:0005524">
    <property type="term" value="F:ATP binding"/>
    <property type="evidence" value="ECO:0007669"/>
    <property type="project" value="InterPro"/>
</dbReference>
<dbReference type="SUPFAM" id="SSF56091">
    <property type="entry name" value="DNA ligase/mRNA capping enzyme, catalytic domain"/>
    <property type="match status" value="1"/>
</dbReference>
<sequence>MPVLYPPVALALAQSVRAVPDAPGWWFEPKWDGWRGCLHVALGVVHSRSGTDPSRRFPEIVRAAHRQLGDVVLDGELVALRGGRLDFAALQSPPSRRTTEGITIHFMAFDLLGMDDQDLRKQPYHLRRELLEQALTPARGPIALTPATTDRQAALAWLNPDFAAVGIEGIVAKHSDGRYLGDRRDWIKVRHQERVDAVVIGVTGTVGHPDSLVLAQSDGRRAAARGRPVAALEPHHAGRPRGTTGPRDRGRADCTARGGGRLARPTRGDVPARPPEGRRRGGSGPRCRVRQVPPPPQGPARPSVTSQAATEPDSGPGRPSRRPGLPRAPHVLRLPDASEHGGGHARTPPMSRPPSPPGLGRPRRASRHHRAASLHVRSSGHSRIPGSLGLGFDDEPDTAVVAGGRWWLRPAEERQQPEAVAQALAQLDEQFLVGEGCRVRHLRGRALSFLLGDDAGSDQDVEGGHAEEGGDGPCGRHAR</sequence>
<evidence type="ECO:0000256" key="3">
    <source>
        <dbReference type="SAM" id="MobiDB-lite"/>
    </source>
</evidence>
<comment type="caution">
    <text evidence="5">The sequence shown here is derived from an EMBL/GenBank/DDBJ whole genome shotgun (WGS) entry which is preliminary data.</text>
</comment>
<feature type="compositionally biased region" description="Basic residues" evidence="3">
    <location>
        <begin position="361"/>
        <end position="372"/>
    </location>
</feature>